<dbReference type="EMBL" id="KQ435763">
    <property type="protein sequence ID" value="KOX75415.1"/>
    <property type="molecule type" value="Genomic_DNA"/>
</dbReference>
<sequence length="222" mass="26057">MNRFITGDEEWVVYDTVVHVVVSLHVVIMGRSMLRADSVDVRLKSRPRRSAAIHLTNQTTSPWLVNQKRDNCVVYVGELLQSRLLRKEEWRRIWVDHWSKMNEIQDENEEPDNKLIVETLTIRNMNVASVHLDKYLTIASKMNFSTVISRFSPPACIKIKFPTPRNRKIRDTLYRTKVYALVGQSHCMHSSEHPCVRFLDIFATKKRSDRRPTLTQIKPEKD</sequence>
<protein>
    <submittedName>
        <fullName evidence="1">Uncharacterized protein</fullName>
    </submittedName>
</protein>
<evidence type="ECO:0000313" key="1">
    <source>
        <dbReference type="EMBL" id="KOX75415.1"/>
    </source>
</evidence>
<gene>
    <name evidence="1" type="ORF">WN51_12865</name>
</gene>
<dbReference type="AlphaFoldDB" id="A0A0M9A1H7"/>
<proteinExistence type="predicted"/>
<keyword evidence="2" id="KW-1185">Reference proteome</keyword>
<reference evidence="1 2" key="1">
    <citation type="submission" date="2015-07" db="EMBL/GenBank/DDBJ databases">
        <title>The genome of Melipona quadrifasciata.</title>
        <authorList>
            <person name="Pan H."/>
            <person name="Kapheim K."/>
        </authorList>
    </citation>
    <scope>NUCLEOTIDE SEQUENCE [LARGE SCALE GENOMIC DNA]</scope>
    <source>
        <strain evidence="1">0111107301</strain>
        <tissue evidence="1">Whole body</tissue>
    </source>
</reference>
<accession>A0A0M9A1H7</accession>
<dbReference type="Proteomes" id="UP000053105">
    <property type="component" value="Unassembled WGS sequence"/>
</dbReference>
<name>A0A0M9A1H7_9HYME</name>
<evidence type="ECO:0000313" key="2">
    <source>
        <dbReference type="Proteomes" id="UP000053105"/>
    </source>
</evidence>
<organism evidence="1 2">
    <name type="scientific">Melipona quadrifasciata</name>
    <dbReference type="NCBI Taxonomy" id="166423"/>
    <lineage>
        <taxon>Eukaryota</taxon>
        <taxon>Metazoa</taxon>
        <taxon>Ecdysozoa</taxon>
        <taxon>Arthropoda</taxon>
        <taxon>Hexapoda</taxon>
        <taxon>Insecta</taxon>
        <taxon>Pterygota</taxon>
        <taxon>Neoptera</taxon>
        <taxon>Endopterygota</taxon>
        <taxon>Hymenoptera</taxon>
        <taxon>Apocrita</taxon>
        <taxon>Aculeata</taxon>
        <taxon>Apoidea</taxon>
        <taxon>Anthophila</taxon>
        <taxon>Apidae</taxon>
        <taxon>Melipona</taxon>
    </lineage>
</organism>